<evidence type="ECO:0000256" key="1">
    <source>
        <dbReference type="ARBA" id="ARBA00001974"/>
    </source>
</evidence>
<dbReference type="SUPFAM" id="SSF55424">
    <property type="entry name" value="FAD/NAD-linked reductases, dimerisation (C-terminal) domain"/>
    <property type="match status" value="1"/>
</dbReference>
<accession>A0A434AZF1</accession>
<dbReference type="OrthoDB" id="9792592at2"/>
<dbReference type="PANTHER" id="PTHR43429">
    <property type="entry name" value="PYRIDINE NUCLEOTIDE-DISULFIDE OXIDOREDUCTASE DOMAIN-CONTAINING"/>
    <property type="match status" value="1"/>
</dbReference>
<dbReference type="Pfam" id="PF07992">
    <property type="entry name" value="Pyr_redox_2"/>
    <property type="match status" value="1"/>
</dbReference>
<comment type="cofactor">
    <cofactor evidence="1">
        <name>FAD</name>
        <dbReference type="ChEBI" id="CHEBI:57692"/>
    </cofactor>
</comment>
<keyword evidence="4" id="KW-0285">Flavoprotein</keyword>
<evidence type="ECO:0000256" key="3">
    <source>
        <dbReference type="ARBA" id="ARBA00009130"/>
    </source>
</evidence>
<comment type="similarity">
    <text evidence="2">Belongs to the FAD-dependent oxidoreductase family.</text>
</comment>
<dbReference type="EMBL" id="RJJX01000001">
    <property type="protein sequence ID" value="RUT79998.1"/>
    <property type="molecule type" value="Genomic_DNA"/>
</dbReference>
<dbReference type="PRINTS" id="PR00411">
    <property type="entry name" value="PNDRDTASEI"/>
</dbReference>
<dbReference type="RefSeq" id="WP_127342140.1">
    <property type="nucleotide sequence ID" value="NZ_RJJX01000001.1"/>
</dbReference>
<feature type="domain" description="Pyridine nucleotide-disulphide oxidoreductase dimerisation" evidence="6">
    <location>
        <begin position="326"/>
        <end position="427"/>
    </location>
</feature>
<sequence length="448" mass="48130">MNYEIVIIGGNPAGGTAAIAAKKIHEDKSVLVIRKEAESLIPCGIPYTFGTLNNIEDNIKSIEPAKKMGVDFLIDEVISIKSDEKLLTLKNSEDITYEKLIIATGSQPFIPPIEGNDLEGVVAIRKDLEYIKSINPILRSGQNIVVVGAGFIGVEMSDELSKICDNVSLIESMDSILPLAFDKDMITPALEVLLKHGVDVRTNTMVDKIIGENGKVSGVKLKTGEVIKADRIILSIGYRPNISLAKKCGLEIGIYGGIVTDEYLRTSIDDIYAVGDCVEHRDFFTRKQSKLMLASTGASEARIAGMNLYDLRVIRQTKGSIAIFSTTLNEISLGAAGLTEKQAKAEGFRFIIGRNTGVDHHPALLPNTSPQIIKLIFSKGAGVLLGAQIIGGSTTGEMINILGLAIQKNMTAPELAIMQYGTQPMLTAGPGNYPIVLAAMSAVQQMGN</sequence>
<dbReference type="Pfam" id="PF02852">
    <property type="entry name" value="Pyr_redox_dim"/>
    <property type="match status" value="1"/>
</dbReference>
<dbReference type="AlphaFoldDB" id="A0A434AZF1"/>
<dbReference type="InterPro" id="IPR050260">
    <property type="entry name" value="FAD-bd_OxRdtase"/>
</dbReference>
<name>A0A434AZF1_9BACT</name>
<dbReference type="Gene3D" id="3.50.50.60">
    <property type="entry name" value="FAD/NAD(P)-binding domain"/>
    <property type="match status" value="2"/>
</dbReference>
<evidence type="ECO:0000256" key="4">
    <source>
        <dbReference type="ARBA" id="ARBA00022630"/>
    </source>
</evidence>
<dbReference type="PRINTS" id="PR00368">
    <property type="entry name" value="FADPNR"/>
</dbReference>
<dbReference type="InterPro" id="IPR016156">
    <property type="entry name" value="FAD/NAD-linked_Rdtase_dimer_sf"/>
</dbReference>
<dbReference type="InterPro" id="IPR004099">
    <property type="entry name" value="Pyr_nucl-diS_OxRdtase_dimer"/>
</dbReference>
<feature type="domain" description="FAD/NAD(P)-binding" evidence="7">
    <location>
        <begin position="3"/>
        <end position="300"/>
    </location>
</feature>
<comment type="similarity">
    <text evidence="3">Belongs to the class-III pyridine nucleotide-disulfide oxidoreductase family.</text>
</comment>
<organism evidence="8 9">
    <name type="scientific">Ancylomarina longa</name>
    <dbReference type="NCBI Taxonomy" id="2487017"/>
    <lineage>
        <taxon>Bacteria</taxon>
        <taxon>Pseudomonadati</taxon>
        <taxon>Bacteroidota</taxon>
        <taxon>Bacteroidia</taxon>
        <taxon>Marinilabiliales</taxon>
        <taxon>Marinifilaceae</taxon>
        <taxon>Ancylomarina</taxon>
    </lineage>
</organism>
<evidence type="ECO:0000313" key="8">
    <source>
        <dbReference type="EMBL" id="RUT79998.1"/>
    </source>
</evidence>
<evidence type="ECO:0000259" key="6">
    <source>
        <dbReference type="Pfam" id="PF02852"/>
    </source>
</evidence>
<dbReference type="InterPro" id="IPR036188">
    <property type="entry name" value="FAD/NAD-bd_sf"/>
</dbReference>
<keyword evidence="9" id="KW-1185">Reference proteome</keyword>
<proteinExistence type="inferred from homology"/>
<keyword evidence="5" id="KW-0274">FAD</keyword>
<dbReference type="Proteomes" id="UP000282985">
    <property type="component" value="Unassembled WGS sequence"/>
</dbReference>
<gene>
    <name evidence="8" type="ORF">DLK05_01185</name>
</gene>
<evidence type="ECO:0000256" key="5">
    <source>
        <dbReference type="ARBA" id="ARBA00022827"/>
    </source>
</evidence>
<evidence type="ECO:0000313" key="9">
    <source>
        <dbReference type="Proteomes" id="UP000282985"/>
    </source>
</evidence>
<reference evidence="8 9" key="1">
    <citation type="submission" date="2018-11" db="EMBL/GenBank/DDBJ databases">
        <title>Parancylomarina longa gen. nov., sp. nov., isolated from sediments of southern Okinawa.</title>
        <authorList>
            <person name="Fu T."/>
        </authorList>
    </citation>
    <scope>NUCLEOTIDE SEQUENCE [LARGE SCALE GENOMIC DNA]</scope>
    <source>
        <strain evidence="8 9">T3-2 S1-C</strain>
    </source>
</reference>
<evidence type="ECO:0000256" key="2">
    <source>
        <dbReference type="ARBA" id="ARBA00006442"/>
    </source>
</evidence>
<dbReference type="SUPFAM" id="SSF51905">
    <property type="entry name" value="FAD/NAD(P)-binding domain"/>
    <property type="match status" value="1"/>
</dbReference>
<dbReference type="GO" id="GO:0016491">
    <property type="term" value="F:oxidoreductase activity"/>
    <property type="evidence" value="ECO:0007669"/>
    <property type="project" value="InterPro"/>
</dbReference>
<comment type="caution">
    <text evidence="8">The sequence shown here is derived from an EMBL/GenBank/DDBJ whole genome shotgun (WGS) entry which is preliminary data.</text>
</comment>
<dbReference type="InterPro" id="IPR023753">
    <property type="entry name" value="FAD/NAD-binding_dom"/>
</dbReference>
<dbReference type="PANTHER" id="PTHR43429:SF3">
    <property type="entry name" value="NITRITE REDUCTASE [NAD(P)H]"/>
    <property type="match status" value="1"/>
</dbReference>
<evidence type="ECO:0000259" key="7">
    <source>
        <dbReference type="Pfam" id="PF07992"/>
    </source>
</evidence>
<protein>
    <submittedName>
        <fullName evidence="8">Pyridine nucleotide-disulfide oxidoreductase</fullName>
    </submittedName>
</protein>